<dbReference type="GeneID" id="25317867"/>
<dbReference type="Gene3D" id="3.40.50.1820">
    <property type="entry name" value="alpha/beta hydrolase"/>
    <property type="match status" value="1"/>
</dbReference>
<dbReference type="PANTHER" id="PTHR43798:SF33">
    <property type="entry name" value="HYDROLASE, PUTATIVE (AFU_ORTHOLOGUE AFUA_2G14860)-RELATED"/>
    <property type="match status" value="1"/>
</dbReference>
<evidence type="ECO:0000313" key="2">
    <source>
        <dbReference type="EMBL" id="KKA20472.1"/>
    </source>
</evidence>
<protein>
    <recommendedName>
        <fullName evidence="1">AB hydrolase-1 domain-containing protein</fullName>
    </recommendedName>
</protein>
<dbReference type="AlphaFoldDB" id="A0A0F4YQB4"/>
<keyword evidence="3" id="KW-1185">Reference proteome</keyword>
<dbReference type="InterPro" id="IPR050266">
    <property type="entry name" value="AB_hydrolase_sf"/>
</dbReference>
<accession>A0A0F4YQB4</accession>
<evidence type="ECO:0000259" key="1">
    <source>
        <dbReference type="Pfam" id="PF12697"/>
    </source>
</evidence>
<dbReference type="InterPro" id="IPR029058">
    <property type="entry name" value="AB_hydrolase_fold"/>
</dbReference>
<gene>
    <name evidence="2" type="ORF">T310_5523</name>
</gene>
<comment type="caution">
    <text evidence="2">The sequence shown here is derived from an EMBL/GenBank/DDBJ whole genome shotgun (WGS) entry which is preliminary data.</text>
</comment>
<dbReference type="Proteomes" id="UP000053958">
    <property type="component" value="Unassembled WGS sequence"/>
</dbReference>
<dbReference type="GO" id="GO:0046464">
    <property type="term" value="P:acylglycerol catabolic process"/>
    <property type="evidence" value="ECO:0007669"/>
    <property type="project" value="TreeGrafter"/>
</dbReference>
<dbReference type="Pfam" id="PF12697">
    <property type="entry name" value="Abhydrolase_6"/>
    <property type="match status" value="1"/>
</dbReference>
<dbReference type="SUPFAM" id="SSF53474">
    <property type="entry name" value="alpha/beta-Hydrolases"/>
    <property type="match status" value="1"/>
</dbReference>
<reference evidence="2 3" key="1">
    <citation type="submission" date="2015-04" db="EMBL/GenBank/DDBJ databases">
        <authorList>
            <person name="Heijne W.H."/>
            <person name="Fedorova N.D."/>
            <person name="Nierman W.C."/>
            <person name="Vollebregt A.W."/>
            <person name="Zhao Z."/>
            <person name="Wu L."/>
            <person name="Kumar M."/>
            <person name="Stam H."/>
            <person name="van den Berg M.A."/>
            <person name="Pel H.J."/>
        </authorList>
    </citation>
    <scope>NUCLEOTIDE SEQUENCE [LARGE SCALE GENOMIC DNA]</scope>
    <source>
        <strain evidence="2 3">CBS 393.64</strain>
    </source>
</reference>
<dbReference type="GO" id="GO:0016020">
    <property type="term" value="C:membrane"/>
    <property type="evidence" value="ECO:0007669"/>
    <property type="project" value="TreeGrafter"/>
</dbReference>
<dbReference type="InterPro" id="IPR000073">
    <property type="entry name" value="AB_hydrolase_1"/>
</dbReference>
<proteinExistence type="predicted"/>
<feature type="domain" description="AB hydrolase-1" evidence="1">
    <location>
        <begin position="57"/>
        <end position="239"/>
    </location>
</feature>
<dbReference type="STRING" id="1408163.A0A0F4YQB4"/>
<organism evidence="2 3">
    <name type="scientific">Rasamsonia emersonii (strain ATCC 16479 / CBS 393.64 / IMI 116815)</name>
    <dbReference type="NCBI Taxonomy" id="1408163"/>
    <lineage>
        <taxon>Eukaryota</taxon>
        <taxon>Fungi</taxon>
        <taxon>Dikarya</taxon>
        <taxon>Ascomycota</taxon>
        <taxon>Pezizomycotina</taxon>
        <taxon>Eurotiomycetes</taxon>
        <taxon>Eurotiomycetidae</taxon>
        <taxon>Eurotiales</taxon>
        <taxon>Trichocomaceae</taxon>
        <taxon>Rasamsonia</taxon>
    </lineage>
</organism>
<evidence type="ECO:0000313" key="3">
    <source>
        <dbReference type="Proteomes" id="UP000053958"/>
    </source>
</evidence>
<dbReference type="EMBL" id="LASV01000256">
    <property type="protein sequence ID" value="KKA20472.1"/>
    <property type="molecule type" value="Genomic_DNA"/>
</dbReference>
<dbReference type="GO" id="GO:0047372">
    <property type="term" value="F:monoacylglycerol lipase activity"/>
    <property type="evidence" value="ECO:0007669"/>
    <property type="project" value="TreeGrafter"/>
</dbReference>
<dbReference type="OrthoDB" id="19657at2759"/>
<dbReference type="PANTHER" id="PTHR43798">
    <property type="entry name" value="MONOACYLGLYCEROL LIPASE"/>
    <property type="match status" value="1"/>
</dbReference>
<name>A0A0F4YQB4_RASE3</name>
<sequence>MVLPRQTLRVPHLGGIDVGYRLSSSRPDPSKPTLVLIIPFTTTVDYYLPEFENPALTDKLNLLAIEPLGHGATKTKSETWTYWDTSIMALQLLQALGIDRAFAMGTSQGGWIAIQGLVLIGTSMDSESPKSRELGCWDGPAATSGFVKLGGDPTPQPATFEPGDDYYNFLMDIGYGKNVDAAKKAFWVNTIRNHYRGDEGKKRICMAAINLASRDGLYERLPYVKCPVLWLQGTDDVVFSVANAQEGIKYFTNSPEAKLIPMEKGVHFLSYTHQKELHRDILEFTDRWRRYTVKL</sequence>
<dbReference type="RefSeq" id="XP_013327084.1">
    <property type="nucleotide sequence ID" value="XM_013471630.1"/>
</dbReference>